<name>A0AA39V6F0_9LECA</name>
<sequence length="831" mass="91728">MTRPHIIRADTIDLQDQEAPSAKDHTRQPARPAALGEGPPAPHQADALKHVELEFSEQHGRSPRASQDLSGKELGLLHHEDGDSYGANDTEGNLLRNAGTGSGAEEEAGDVDGDESLDDDMDKISSSPSIGDDEDIDFEFVYALHTFVATVEGQANANKGDTMVLLDDSNSYWWLVRVVKDSSIGYLPAEHIETPLERLARLNKHRNLDLSQTMLGDEEEKKPGNPLNPLKKAMRRRNAKTVQFSAPSYVEPSDNDYSSEEEEEEGNGEYPTQEQNGTVTQNADQREDIDSAATVEPLKSRGQVRDGNRPSVEEIAAEQSRNGGLEQPTTAEETRTSEDNFDRADDSAASKSRKGTVRNTDSFFKDESLETRKINLTPSLLRDDSSGPTTKPNELKTRVSLESLEKDAPPEKGGKDDKKKKEKRGMLGGMFKRKDKKTKGPDKEVDEGDKTSSDLSRHSPQPKESLESLSQEAQAARSGSQPHRQTSKLQKSPPAKVSPRSSNIQRDAIGPRPNTAESQSTMVPEPSRVPPAASESNGSMRMVQPEQPAVKMEEAAPALNFNPPQQMYEEPSQAESPKDTRRGVFSPIKDVLKSSPSEPKPEKARKAKQRMPMDDFDSSSEDEHPPEPPSEHDSHGELAARHLAIAKEAQREEFEPQTTQATTHNEPSSEERLSESPVEVVIPAGYQQRSPPQQQNRTHQHPPPLMVDTSSQEDPNSSPVSPAPSSTELGEIPPEHTDRDETPASTAHSSTPTWSDASLRAYLEDDTEIRDLLVVVHDKSNIKPARRDHPIVQNMYKEENRKLGEISNRLDNLLGDYLARKGRSTTTTAVR</sequence>
<feature type="compositionally biased region" description="Acidic residues" evidence="3">
    <location>
        <begin position="104"/>
        <end position="121"/>
    </location>
</feature>
<organism evidence="5 6">
    <name type="scientific">Cladonia borealis</name>
    <dbReference type="NCBI Taxonomy" id="184061"/>
    <lineage>
        <taxon>Eukaryota</taxon>
        <taxon>Fungi</taxon>
        <taxon>Dikarya</taxon>
        <taxon>Ascomycota</taxon>
        <taxon>Pezizomycotina</taxon>
        <taxon>Lecanoromycetes</taxon>
        <taxon>OSLEUM clade</taxon>
        <taxon>Lecanoromycetidae</taxon>
        <taxon>Lecanorales</taxon>
        <taxon>Lecanorineae</taxon>
        <taxon>Cladoniaceae</taxon>
        <taxon>Cladonia</taxon>
    </lineage>
</organism>
<feature type="compositionally biased region" description="Basic and acidic residues" evidence="3">
    <location>
        <begin position="46"/>
        <end position="60"/>
    </location>
</feature>
<feature type="compositionally biased region" description="Basic and acidic residues" evidence="3">
    <location>
        <begin position="393"/>
        <end position="419"/>
    </location>
</feature>
<dbReference type="InterPro" id="IPR053039">
    <property type="entry name" value="Polarity_Bud-Selection_Reg"/>
</dbReference>
<evidence type="ECO:0000259" key="4">
    <source>
        <dbReference type="PROSITE" id="PS50002"/>
    </source>
</evidence>
<dbReference type="PANTHER" id="PTHR47775:SF1">
    <property type="entry name" value="BUD SITE SELECTION PROTEIN 14"/>
    <property type="match status" value="1"/>
</dbReference>
<dbReference type="GO" id="GO:0015630">
    <property type="term" value="C:microtubule cytoskeleton"/>
    <property type="evidence" value="ECO:0007669"/>
    <property type="project" value="TreeGrafter"/>
</dbReference>
<feature type="compositionally biased region" description="Acidic residues" evidence="3">
    <location>
        <begin position="253"/>
        <end position="267"/>
    </location>
</feature>
<feature type="compositionally biased region" description="Basic and acidic residues" evidence="3">
    <location>
        <begin position="363"/>
        <end position="373"/>
    </location>
</feature>
<dbReference type="FunFam" id="2.30.30.40:FF:000035">
    <property type="entry name" value="SH3 domain containing protein"/>
    <property type="match status" value="1"/>
</dbReference>
<feature type="compositionally biased region" description="Basic and acidic residues" evidence="3">
    <location>
        <begin position="621"/>
        <end position="640"/>
    </location>
</feature>
<feature type="compositionally biased region" description="Basic and acidic residues" evidence="3">
    <location>
        <begin position="733"/>
        <end position="742"/>
    </location>
</feature>
<keyword evidence="6" id="KW-1185">Reference proteome</keyword>
<feature type="compositionally biased region" description="Low complexity" evidence="3">
    <location>
        <begin position="715"/>
        <end position="726"/>
    </location>
</feature>
<dbReference type="SUPFAM" id="SSF50044">
    <property type="entry name" value="SH3-domain"/>
    <property type="match status" value="1"/>
</dbReference>
<dbReference type="PROSITE" id="PS50002">
    <property type="entry name" value="SH3"/>
    <property type="match status" value="1"/>
</dbReference>
<feature type="domain" description="SH3" evidence="4">
    <location>
        <begin position="136"/>
        <end position="197"/>
    </location>
</feature>
<evidence type="ECO:0000313" key="6">
    <source>
        <dbReference type="Proteomes" id="UP001166286"/>
    </source>
</evidence>
<protein>
    <recommendedName>
        <fullName evidence="4">SH3 domain-containing protein</fullName>
    </recommendedName>
</protein>
<feature type="compositionally biased region" description="Basic and acidic residues" evidence="3">
    <location>
        <begin position="438"/>
        <end position="457"/>
    </location>
</feature>
<comment type="caution">
    <text evidence="5">The sequence shown here is derived from an EMBL/GenBank/DDBJ whole genome shotgun (WGS) entry which is preliminary data.</text>
</comment>
<gene>
    <name evidence="5" type="ORF">JMJ35_009834</name>
</gene>
<evidence type="ECO:0000256" key="1">
    <source>
        <dbReference type="ARBA" id="ARBA00022443"/>
    </source>
</evidence>
<keyword evidence="1 2" id="KW-0728">SH3 domain</keyword>
<dbReference type="InterPro" id="IPR036028">
    <property type="entry name" value="SH3-like_dom_sf"/>
</dbReference>
<reference evidence="5" key="1">
    <citation type="submission" date="2023-03" db="EMBL/GenBank/DDBJ databases">
        <title>Complete genome of Cladonia borealis.</title>
        <authorList>
            <person name="Park H."/>
        </authorList>
    </citation>
    <scope>NUCLEOTIDE SEQUENCE</scope>
    <source>
        <strain evidence="5">ANT050790</strain>
    </source>
</reference>
<dbReference type="Gene3D" id="2.30.30.40">
    <property type="entry name" value="SH3 Domains"/>
    <property type="match status" value="1"/>
</dbReference>
<feature type="compositionally biased region" description="Polar residues" evidence="3">
    <location>
        <begin position="272"/>
        <end position="283"/>
    </location>
</feature>
<accession>A0AA39V6F0</accession>
<dbReference type="AlphaFoldDB" id="A0AA39V6F0"/>
<feature type="region of interest" description="Disordered" evidence="3">
    <location>
        <begin position="212"/>
        <end position="756"/>
    </location>
</feature>
<dbReference type="GO" id="GO:0030950">
    <property type="term" value="P:establishment or maintenance of actin cytoskeleton polarity"/>
    <property type="evidence" value="ECO:0007669"/>
    <property type="project" value="TreeGrafter"/>
</dbReference>
<proteinExistence type="predicted"/>
<dbReference type="Proteomes" id="UP001166286">
    <property type="component" value="Unassembled WGS sequence"/>
</dbReference>
<dbReference type="PANTHER" id="PTHR47775">
    <property type="entry name" value="BUD SITE SELECTION PROTEIN 14"/>
    <property type="match status" value="1"/>
</dbReference>
<dbReference type="InterPro" id="IPR001452">
    <property type="entry name" value="SH3_domain"/>
</dbReference>
<feature type="compositionally biased region" description="Basic and acidic residues" evidence="3">
    <location>
        <begin position="332"/>
        <end position="348"/>
    </location>
</feature>
<feature type="region of interest" description="Disordered" evidence="3">
    <location>
        <begin position="1"/>
        <end position="131"/>
    </location>
</feature>
<evidence type="ECO:0000313" key="5">
    <source>
        <dbReference type="EMBL" id="KAK0507945.1"/>
    </source>
</evidence>
<evidence type="ECO:0000256" key="3">
    <source>
        <dbReference type="SAM" id="MobiDB-lite"/>
    </source>
</evidence>
<feature type="compositionally biased region" description="Polar residues" evidence="3">
    <location>
        <begin position="656"/>
        <end position="665"/>
    </location>
</feature>
<dbReference type="EMBL" id="JAFEKC020000022">
    <property type="protein sequence ID" value="KAK0507945.1"/>
    <property type="molecule type" value="Genomic_DNA"/>
</dbReference>
<feature type="compositionally biased region" description="Polar residues" evidence="3">
    <location>
        <begin position="319"/>
        <end position="331"/>
    </location>
</feature>
<feature type="compositionally biased region" description="Polar residues" evidence="3">
    <location>
        <begin position="467"/>
        <end position="490"/>
    </location>
</feature>
<feature type="compositionally biased region" description="Low complexity" evidence="3">
    <location>
        <begin position="743"/>
        <end position="755"/>
    </location>
</feature>
<feature type="compositionally biased region" description="Polar residues" evidence="3">
    <location>
        <begin position="687"/>
        <end position="697"/>
    </location>
</feature>
<evidence type="ECO:0000256" key="2">
    <source>
        <dbReference type="PROSITE-ProRule" id="PRU00192"/>
    </source>
</evidence>
<dbReference type="GO" id="GO:0051286">
    <property type="term" value="C:cell tip"/>
    <property type="evidence" value="ECO:0007669"/>
    <property type="project" value="TreeGrafter"/>
</dbReference>
<feature type="compositionally biased region" description="Basic and acidic residues" evidence="3">
    <location>
        <begin position="303"/>
        <end position="312"/>
    </location>
</feature>
<dbReference type="SMART" id="SM00326">
    <property type="entry name" value="SH3"/>
    <property type="match status" value="1"/>
</dbReference>
<dbReference type="GO" id="GO:0008104">
    <property type="term" value="P:intracellular protein localization"/>
    <property type="evidence" value="ECO:0007669"/>
    <property type="project" value="TreeGrafter"/>
</dbReference>